<keyword evidence="3" id="KW-0067">ATP-binding</keyword>
<evidence type="ECO:0000259" key="2">
    <source>
        <dbReference type="PROSITE" id="PS50893"/>
    </source>
</evidence>
<dbReference type="EMBL" id="JBHUER010000011">
    <property type="protein sequence ID" value="MFD1704781.1"/>
    <property type="molecule type" value="Genomic_DNA"/>
</dbReference>
<dbReference type="InterPro" id="IPR003439">
    <property type="entry name" value="ABC_transporter-like_ATP-bd"/>
</dbReference>
<proteinExistence type="inferred from homology"/>
<dbReference type="PANTHER" id="PTHR43875:SF12">
    <property type="entry name" value="SN-GLYCEROL-3-PHOSPHATE IMPORT ATP-BINDING PROTEIN UGPC"/>
    <property type="match status" value="1"/>
</dbReference>
<dbReference type="SUPFAM" id="SSF52540">
    <property type="entry name" value="P-loop containing nucleoside triphosphate hydrolases"/>
    <property type="match status" value="1"/>
</dbReference>
<name>A0ABW4KCJ3_9HYPH</name>
<keyword evidence="3" id="KW-0547">Nucleotide-binding</keyword>
<dbReference type="Pfam" id="PF08402">
    <property type="entry name" value="TOBE_2"/>
    <property type="match status" value="1"/>
</dbReference>
<organism evidence="3 4">
    <name type="scientific">Methylopila henanensis</name>
    <dbReference type="NCBI Taxonomy" id="873516"/>
    <lineage>
        <taxon>Bacteria</taxon>
        <taxon>Pseudomonadati</taxon>
        <taxon>Pseudomonadota</taxon>
        <taxon>Alphaproteobacteria</taxon>
        <taxon>Hyphomicrobiales</taxon>
        <taxon>Methylopilaceae</taxon>
        <taxon>Methylopila</taxon>
    </lineage>
</organism>
<gene>
    <name evidence="3" type="ORF">ACFSCV_17375</name>
</gene>
<comment type="caution">
    <text evidence="3">The sequence shown here is derived from an EMBL/GenBank/DDBJ whole genome shotgun (WGS) entry which is preliminary data.</text>
</comment>
<dbReference type="PANTHER" id="PTHR43875">
    <property type="entry name" value="MALTODEXTRIN IMPORT ATP-BINDING PROTEIN MSMX"/>
    <property type="match status" value="1"/>
</dbReference>
<evidence type="ECO:0000256" key="1">
    <source>
        <dbReference type="ARBA" id="ARBA00005417"/>
    </source>
</evidence>
<evidence type="ECO:0000313" key="3">
    <source>
        <dbReference type="EMBL" id="MFD1704781.1"/>
    </source>
</evidence>
<dbReference type="Gene3D" id="2.40.50.140">
    <property type="entry name" value="Nucleic acid-binding proteins"/>
    <property type="match status" value="1"/>
</dbReference>
<reference evidence="4" key="1">
    <citation type="journal article" date="2019" name="Int. J. Syst. Evol. Microbiol.">
        <title>The Global Catalogue of Microorganisms (GCM) 10K type strain sequencing project: providing services to taxonomists for standard genome sequencing and annotation.</title>
        <authorList>
            <consortium name="The Broad Institute Genomics Platform"/>
            <consortium name="The Broad Institute Genome Sequencing Center for Infectious Disease"/>
            <person name="Wu L."/>
            <person name="Ma J."/>
        </authorList>
    </citation>
    <scope>NUCLEOTIDE SEQUENCE [LARGE SCALE GENOMIC DNA]</scope>
    <source>
        <strain evidence="4">KCTC 23707</strain>
    </source>
</reference>
<dbReference type="InterPro" id="IPR013611">
    <property type="entry name" value="Transp-assoc_OB_typ2"/>
</dbReference>
<feature type="domain" description="ABC transporter" evidence="2">
    <location>
        <begin position="10"/>
        <end position="219"/>
    </location>
</feature>
<accession>A0ABW4KCJ3</accession>
<dbReference type="Proteomes" id="UP001597308">
    <property type="component" value="Unassembled WGS sequence"/>
</dbReference>
<dbReference type="InterPro" id="IPR008995">
    <property type="entry name" value="Mo/tungstate-bd_C_term_dom"/>
</dbReference>
<dbReference type="SUPFAM" id="SSF50331">
    <property type="entry name" value="MOP-like"/>
    <property type="match status" value="1"/>
</dbReference>
<dbReference type="RefSeq" id="WP_378800844.1">
    <property type="nucleotide sequence ID" value="NZ_JBHUER010000011.1"/>
</dbReference>
<dbReference type="InterPro" id="IPR047641">
    <property type="entry name" value="ABC_transpr_MalK/UgpC-like"/>
</dbReference>
<dbReference type="Gene3D" id="2.40.50.100">
    <property type="match status" value="1"/>
</dbReference>
<comment type="similarity">
    <text evidence="1">Belongs to the ABC transporter superfamily.</text>
</comment>
<dbReference type="Gene3D" id="3.40.50.300">
    <property type="entry name" value="P-loop containing nucleotide triphosphate hydrolases"/>
    <property type="match status" value="1"/>
</dbReference>
<dbReference type="PROSITE" id="PS50893">
    <property type="entry name" value="ABC_TRANSPORTER_2"/>
    <property type="match status" value="1"/>
</dbReference>
<evidence type="ECO:0000313" key="4">
    <source>
        <dbReference type="Proteomes" id="UP001597308"/>
    </source>
</evidence>
<dbReference type="InterPro" id="IPR027417">
    <property type="entry name" value="P-loop_NTPase"/>
</dbReference>
<dbReference type="GO" id="GO:0005524">
    <property type="term" value="F:ATP binding"/>
    <property type="evidence" value="ECO:0007669"/>
    <property type="project" value="UniProtKB-KW"/>
</dbReference>
<dbReference type="Pfam" id="PF00005">
    <property type="entry name" value="ABC_tran"/>
    <property type="match status" value="1"/>
</dbReference>
<dbReference type="InterPro" id="IPR012340">
    <property type="entry name" value="NA-bd_OB-fold"/>
</dbReference>
<keyword evidence="4" id="KW-1185">Reference proteome</keyword>
<sequence>MSADRVAAALALKSVTSAGRGDDGPLRGLSLVIPAGAFCAATGAQGSGASTLVRFVLDRQGDALAIDPRSLAPRLSVYDAIARGLGRSGVAASEVEARALQAAEAMDLGPLLARATGGLSLEQRWRVAFARALAHRPPLLAFDEPFAGAGPVWRRELRGLIRRVHAETGATAVAAFADPAEALALADLLVVLDQGEVLATGAPLALYDRPATAAIAGLTGPFGINLLPVRANQTGLSLETGATLGGASVMTTATFAVLGVRPEHLAPVGPEGEPPNGARLPLDVDRVETTGADTLLSGQVGPHPVAARVAGRLAAKAGERVVLGVRGEHLHMFDAETLTRL</sequence>
<protein>
    <submittedName>
        <fullName evidence="3">ATP-binding cassette domain-containing protein</fullName>
    </submittedName>
</protein>